<feature type="domain" description="DNA-binding transcriptional repressor CapW winged helix-turn-helix" evidence="1">
    <location>
        <begin position="11"/>
        <end position="87"/>
    </location>
</feature>
<dbReference type="EMBL" id="BSOU01000014">
    <property type="protein sequence ID" value="GLR76793.1"/>
    <property type="molecule type" value="Genomic_DNA"/>
</dbReference>
<accession>A0A2S7X153</accession>
<dbReference type="Proteomes" id="UP000239273">
    <property type="component" value="Unassembled WGS sequence"/>
</dbReference>
<comment type="caution">
    <text evidence="3">The sequence shown here is derived from an EMBL/GenBank/DDBJ whole genome shotgun (WGS) entry which is preliminary data.</text>
</comment>
<reference evidence="3 4" key="2">
    <citation type="submission" date="2016-12" db="EMBL/GenBank/DDBJ databases">
        <title>Diversity of luminous bacteria.</title>
        <authorList>
            <person name="Yoshizawa S."/>
            <person name="Kogure K."/>
        </authorList>
    </citation>
    <scope>NUCLEOTIDE SEQUENCE [LARGE SCALE GENOMIC DNA]</scope>
    <source>
        <strain evidence="3 4">NBRC 105001</strain>
    </source>
</reference>
<evidence type="ECO:0000259" key="1">
    <source>
        <dbReference type="Pfam" id="PF26109"/>
    </source>
</evidence>
<reference evidence="2" key="1">
    <citation type="journal article" date="2014" name="Int. J. Syst. Evol. Microbiol.">
        <title>Complete genome of a new Firmicutes species belonging to the dominant human colonic microbiota ('Ruminococcus bicirculans') reveals two chromosomes and a selective capacity to utilize plant glucans.</title>
        <authorList>
            <consortium name="NISC Comparative Sequencing Program"/>
            <person name="Wegmann U."/>
            <person name="Louis P."/>
            <person name="Goesmann A."/>
            <person name="Henrissat B."/>
            <person name="Duncan S.H."/>
            <person name="Flint H.J."/>
        </authorList>
    </citation>
    <scope>NUCLEOTIDE SEQUENCE</scope>
    <source>
        <strain evidence="2">NBRC 105001</strain>
    </source>
</reference>
<evidence type="ECO:0000313" key="2">
    <source>
        <dbReference type="EMBL" id="GLR76793.1"/>
    </source>
</evidence>
<dbReference type="Proteomes" id="UP001156660">
    <property type="component" value="Unassembled WGS sequence"/>
</dbReference>
<dbReference type="AlphaFoldDB" id="A0A2S7X153"/>
<proteinExistence type="predicted"/>
<dbReference type="Pfam" id="PF26109">
    <property type="entry name" value="WHD_BrxR"/>
    <property type="match status" value="1"/>
</dbReference>
<gene>
    <name evidence="3" type="ORF">BTO23_20740</name>
    <name evidence="2" type="ORF">GCM10007855_36680</name>
</gene>
<reference evidence="2" key="4">
    <citation type="submission" date="2023-01" db="EMBL/GenBank/DDBJ databases">
        <title>Draft genome sequence of Aliivibrio sifiae strain NBRC 105001.</title>
        <authorList>
            <person name="Sun Q."/>
            <person name="Mori K."/>
        </authorList>
    </citation>
    <scope>NUCLEOTIDE SEQUENCE</scope>
    <source>
        <strain evidence="2">NBRC 105001</strain>
    </source>
</reference>
<evidence type="ECO:0000313" key="3">
    <source>
        <dbReference type="EMBL" id="PQJ83569.1"/>
    </source>
</evidence>
<evidence type="ECO:0000313" key="5">
    <source>
        <dbReference type="Proteomes" id="UP001156660"/>
    </source>
</evidence>
<reference evidence="5" key="3">
    <citation type="journal article" date="2019" name="Int. J. Syst. Evol. Microbiol.">
        <title>The Global Catalogue of Microorganisms (GCM) 10K type strain sequencing project: providing services to taxonomists for standard genome sequencing and annotation.</title>
        <authorList>
            <consortium name="The Broad Institute Genomics Platform"/>
            <consortium name="The Broad Institute Genome Sequencing Center for Infectious Disease"/>
            <person name="Wu L."/>
            <person name="Ma J."/>
        </authorList>
    </citation>
    <scope>NUCLEOTIDE SEQUENCE [LARGE SCALE GENOMIC DNA]</scope>
    <source>
        <strain evidence="5">NBRC 105001</strain>
    </source>
</reference>
<sequence>MSRALLDETVLKFIDAKLSIEGRITSTEVIRAFGLGRQKISSLFTQYRGLCPNNMHHDVSLRCYVRGDKFKAKLLTNKTPEDYLQAVEVIFGEQEG</sequence>
<organism evidence="3 4">
    <name type="scientific">Aliivibrio sifiae</name>
    <dbReference type="NCBI Taxonomy" id="566293"/>
    <lineage>
        <taxon>Bacteria</taxon>
        <taxon>Pseudomonadati</taxon>
        <taxon>Pseudomonadota</taxon>
        <taxon>Gammaproteobacteria</taxon>
        <taxon>Vibrionales</taxon>
        <taxon>Vibrionaceae</taxon>
        <taxon>Aliivibrio</taxon>
    </lineage>
</organism>
<dbReference type="EMBL" id="MSCP01000005">
    <property type="protein sequence ID" value="PQJ83569.1"/>
    <property type="molecule type" value="Genomic_DNA"/>
</dbReference>
<evidence type="ECO:0000313" key="4">
    <source>
        <dbReference type="Proteomes" id="UP000239273"/>
    </source>
</evidence>
<protein>
    <recommendedName>
        <fullName evidence="1">DNA-binding transcriptional repressor CapW winged helix-turn-helix domain-containing protein</fullName>
    </recommendedName>
</protein>
<dbReference type="OrthoDB" id="5878034at2"/>
<dbReference type="InterPro" id="IPR059019">
    <property type="entry name" value="WHD_CapW"/>
</dbReference>
<name>A0A2S7X153_9GAMM</name>
<dbReference type="RefSeq" id="WP_012548868.1">
    <property type="nucleotide sequence ID" value="NZ_BSOU01000014.1"/>
</dbReference>
<keyword evidence="5" id="KW-1185">Reference proteome</keyword>